<dbReference type="Pfam" id="PF00408">
    <property type="entry name" value="PGM_PMM_IV"/>
    <property type="match status" value="1"/>
</dbReference>
<dbReference type="Pfam" id="PF21405">
    <property type="entry name" value="AMG1_II"/>
    <property type="match status" value="1"/>
</dbReference>
<feature type="domain" description="Alpha-D-phosphohexomutase alpha/beta/alpha" evidence="8">
    <location>
        <begin position="51"/>
        <end position="98"/>
    </location>
</feature>
<dbReference type="OMA" id="WEAYATK"/>
<dbReference type="CDD" id="cd03086">
    <property type="entry name" value="PGM3"/>
    <property type="match status" value="1"/>
</dbReference>
<keyword evidence="12" id="KW-1185">Reference proteome</keyword>
<accession>A0A8S1MS27</accession>
<gene>
    <name evidence="11" type="ORF">PPRIM_AZ9-3.1.T0630023</name>
</gene>
<dbReference type="GO" id="GO:0006048">
    <property type="term" value="P:UDP-N-acetylglucosamine biosynthetic process"/>
    <property type="evidence" value="ECO:0007669"/>
    <property type="project" value="TreeGrafter"/>
</dbReference>
<dbReference type="Proteomes" id="UP000688137">
    <property type="component" value="Unassembled WGS sequence"/>
</dbReference>
<feature type="domain" description="Phosphoacetylglucosamine mutase AMG1" evidence="10">
    <location>
        <begin position="171"/>
        <end position="269"/>
    </location>
</feature>
<keyword evidence="4" id="KW-0597">Phosphoprotein</keyword>
<evidence type="ECO:0000256" key="1">
    <source>
        <dbReference type="ARBA" id="ARBA00000558"/>
    </source>
</evidence>
<reference evidence="11" key="1">
    <citation type="submission" date="2021-01" db="EMBL/GenBank/DDBJ databases">
        <authorList>
            <consortium name="Genoscope - CEA"/>
            <person name="William W."/>
        </authorList>
    </citation>
    <scope>NUCLEOTIDE SEQUENCE</scope>
</reference>
<dbReference type="Pfam" id="PF21404">
    <property type="entry name" value="AMG1_III"/>
    <property type="match status" value="1"/>
</dbReference>
<evidence type="ECO:0000313" key="12">
    <source>
        <dbReference type="Proteomes" id="UP000688137"/>
    </source>
</evidence>
<feature type="domain" description="Alpha-D-phosphohexomutase C-terminal" evidence="7">
    <location>
        <begin position="456"/>
        <end position="500"/>
    </location>
</feature>
<dbReference type="InterPro" id="IPR049023">
    <property type="entry name" value="AMG1_II"/>
</dbReference>
<name>A0A8S1MS27_PARPR</name>
<dbReference type="PANTHER" id="PTHR45955">
    <property type="entry name" value="PHOSPHOACETYLGLUCOSAMINE MUTASE"/>
    <property type="match status" value="1"/>
</dbReference>
<dbReference type="InterPro" id="IPR005843">
    <property type="entry name" value="A-D-PHexomutase_C"/>
</dbReference>
<evidence type="ECO:0000259" key="8">
    <source>
        <dbReference type="Pfam" id="PF02878"/>
    </source>
</evidence>
<proteinExistence type="predicted"/>
<evidence type="ECO:0000259" key="7">
    <source>
        <dbReference type="Pfam" id="PF00408"/>
    </source>
</evidence>
<dbReference type="GO" id="GO:0004610">
    <property type="term" value="F:phosphoacetylglucosamine mutase activity"/>
    <property type="evidence" value="ECO:0007669"/>
    <property type="project" value="UniProtKB-EC"/>
</dbReference>
<feature type="domain" description="Phosphoacetylglucosamine mutase AMG1" evidence="9">
    <location>
        <begin position="282"/>
        <end position="408"/>
    </location>
</feature>
<evidence type="ECO:0000259" key="10">
    <source>
        <dbReference type="Pfam" id="PF21405"/>
    </source>
</evidence>
<evidence type="ECO:0000256" key="5">
    <source>
        <dbReference type="ARBA" id="ARBA00031926"/>
    </source>
</evidence>
<dbReference type="EC" id="5.4.2.3" evidence="3"/>
<sequence length="510" mass="58494">MDPQLRDEHRQLLEKNQKQLLTYGTSGFREESKYLKFVGWRVGIFIGQMSKNTTLKLGVMITASHNKIIDNGFKIVPPKGGMLSIEEEQNIEIFYKSEEIVQSETQYDTGIVYVGRDTRPSSESLCQIVLDGIKEAGAIGINLGIVTTPQCAFLVYATNLGLVNQIESNQQFFVEYFCNIFLQLIKNPIKGTLVIDGAEGVGGIWIKYFQEKLANVLTIQRINYGDEPHLLNDGCGSEFVQKEKKLPKNFVYDPTYRYASLDGDADRLVYYYFEQNKLQIIEGDRFAILFAMYIKQQLQKKPDLKLSIGIIQTAYANSASTKYITENLGIYAKYAPTGVKYLHRVAHEFDIGIYFEANGHGAVIYKDHVLSQLKEFELFELELFLKLSNQAVGDAIINILMTEFLLNKLEITIQDWLLIYQDYPALSTKLYVKNKQIIKTNYEETTLIEPIDLKQKVDEIMSKYDKSYRTCIRPSGTENVVRIHSEGPQVEIVKEIDFRINEMLKSYMEI</sequence>
<evidence type="ECO:0000313" key="11">
    <source>
        <dbReference type="EMBL" id="CAD8079966.1"/>
    </source>
</evidence>
<evidence type="ECO:0000259" key="9">
    <source>
        <dbReference type="Pfam" id="PF21404"/>
    </source>
</evidence>
<dbReference type="InterPro" id="IPR049022">
    <property type="entry name" value="AMG1_III"/>
</dbReference>
<dbReference type="InterPro" id="IPR016657">
    <property type="entry name" value="PAGM"/>
</dbReference>
<feature type="domain" description="Alpha-D-phosphohexomutase alpha/beta/alpha" evidence="8">
    <location>
        <begin position="107"/>
        <end position="159"/>
    </location>
</feature>
<dbReference type="PANTHER" id="PTHR45955:SF1">
    <property type="entry name" value="PHOSPHOACETYLGLUCOSAMINE MUTASE"/>
    <property type="match status" value="1"/>
</dbReference>
<dbReference type="EMBL" id="CAJJDM010000064">
    <property type="protein sequence ID" value="CAD8079966.1"/>
    <property type="molecule type" value="Genomic_DNA"/>
</dbReference>
<evidence type="ECO:0000256" key="2">
    <source>
        <dbReference type="ARBA" id="ARBA00004865"/>
    </source>
</evidence>
<dbReference type="AlphaFoldDB" id="A0A8S1MS27"/>
<dbReference type="GO" id="GO:0005975">
    <property type="term" value="P:carbohydrate metabolic process"/>
    <property type="evidence" value="ECO:0007669"/>
    <property type="project" value="InterPro"/>
</dbReference>
<evidence type="ECO:0000256" key="3">
    <source>
        <dbReference type="ARBA" id="ARBA00012731"/>
    </source>
</evidence>
<evidence type="ECO:0000256" key="6">
    <source>
        <dbReference type="ARBA" id="ARBA00032065"/>
    </source>
</evidence>
<comment type="pathway">
    <text evidence="2">Nucleotide-sugar biosynthesis; UDP-N-acetyl-alpha-D-glucosamine biosynthesis; N-acetyl-alpha-D-glucosamine 1-phosphate from alpha-D-glucosamine 6-phosphate (route I): step 2/2.</text>
</comment>
<dbReference type="Pfam" id="PF02878">
    <property type="entry name" value="PGM_PMM_I"/>
    <property type="match status" value="2"/>
</dbReference>
<protein>
    <recommendedName>
        <fullName evidence="3">phosphoacetylglucosamine mutase</fullName>
        <ecNumber evidence="3">5.4.2.3</ecNumber>
    </recommendedName>
    <alternativeName>
        <fullName evidence="6">Acetylglucosamine phosphomutase</fullName>
    </alternativeName>
    <alternativeName>
        <fullName evidence="5">N-acetylglucosamine-phosphate mutase</fullName>
    </alternativeName>
</protein>
<evidence type="ECO:0000256" key="4">
    <source>
        <dbReference type="ARBA" id="ARBA00022553"/>
    </source>
</evidence>
<comment type="caution">
    <text evidence="11">The sequence shown here is derived from an EMBL/GenBank/DDBJ whole genome shotgun (WGS) entry which is preliminary data.</text>
</comment>
<dbReference type="InterPro" id="IPR005844">
    <property type="entry name" value="A-D-PHexomutase_a/b/a-I"/>
</dbReference>
<comment type="catalytic activity">
    <reaction evidence="1">
        <text>N-acetyl-alpha-D-glucosamine 1-phosphate = N-acetyl-D-glucosamine 6-phosphate</text>
        <dbReference type="Rhea" id="RHEA:23804"/>
        <dbReference type="ChEBI" id="CHEBI:57513"/>
        <dbReference type="ChEBI" id="CHEBI:57776"/>
        <dbReference type="EC" id="5.4.2.3"/>
    </reaction>
</comment>
<organism evidence="11 12">
    <name type="scientific">Paramecium primaurelia</name>
    <dbReference type="NCBI Taxonomy" id="5886"/>
    <lineage>
        <taxon>Eukaryota</taxon>
        <taxon>Sar</taxon>
        <taxon>Alveolata</taxon>
        <taxon>Ciliophora</taxon>
        <taxon>Intramacronucleata</taxon>
        <taxon>Oligohymenophorea</taxon>
        <taxon>Peniculida</taxon>
        <taxon>Parameciidae</taxon>
        <taxon>Paramecium</taxon>
    </lineage>
</organism>